<proteinExistence type="predicted"/>
<gene>
    <name evidence="1" type="ORF">CLV92_1256</name>
</gene>
<organism evidence="1 2">
    <name type="scientific">Kineococcus xinjiangensis</name>
    <dbReference type="NCBI Taxonomy" id="512762"/>
    <lineage>
        <taxon>Bacteria</taxon>
        <taxon>Bacillati</taxon>
        <taxon>Actinomycetota</taxon>
        <taxon>Actinomycetes</taxon>
        <taxon>Kineosporiales</taxon>
        <taxon>Kineosporiaceae</taxon>
        <taxon>Kineococcus</taxon>
    </lineage>
</organism>
<protein>
    <submittedName>
        <fullName evidence="1">Uncharacterized protein</fullName>
    </submittedName>
</protein>
<comment type="caution">
    <text evidence="1">The sequence shown here is derived from an EMBL/GenBank/DDBJ whole genome shotgun (WGS) entry which is preliminary data.</text>
</comment>
<sequence length="164" mass="17576">MGKHSMATEEMIPWLAGFSDKVPSVQTALEAGHSLSTALQLAMLEHIRTQAANGGVTVTIDESGELQLTYPHGQTETLVARTGTCGTCRAERAVSFLTWDGCDLCFPPPPPAPDSTPDGDAHARTFGCDCPNPGCTEEFGPQHVEMTDDEFHEFAYGLKPGQQP</sequence>
<dbReference type="AlphaFoldDB" id="A0A2S6IC51"/>
<evidence type="ECO:0000313" key="2">
    <source>
        <dbReference type="Proteomes" id="UP000239485"/>
    </source>
</evidence>
<evidence type="ECO:0000313" key="1">
    <source>
        <dbReference type="EMBL" id="PPK90210.1"/>
    </source>
</evidence>
<accession>A0A2S6IC51</accession>
<dbReference type="EMBL" id="PTJD01000025">
    <property type="protein sequence ID" value="PPK90210.1"/>
    <property type="molecule type" value="Genomic_DNA"/>
</dbReference>
<keyword evidence="2" id="KW-1185">Reference proteome</keyword>
<name>A0A2S6IC51_9ACTN</name>
<dbReference type="RefSeq" id="WP_104435875.1">
    <property type="nucleotide sequence ID" value="NZ_PTJD01000025.1"/>
</dbReference>
<dbReference type="Proteomes" id="UP000239485">
    <property type="component" value="Unassembled WGS sequence"/>
</dbReference>
<reference evidence="1 2" key="1">
    <citation type="submission" date="2018-02" db="EMBL/GenBank/DDBJ databases">
        <title>Genomic Encyclopedia of Archaeal and Bacterial Type Strains, Phase II (KMG-II): from individual species to whole genera.</title>
        <authorList>
            <person name="Goeker M."/>
        </authorList>
    </citation>
    <scope>NUCLEOTIDE SEQUENCE [LARGE SCALE GENOMIC DNA]</scope>
    <source>
        <strain evidence="1 2">DSM 22857</strain>
    </source>
</reference>